<dbReference type="Proteomes" id="UP000231157">
    <property type="component" value="Unassembled WGS sequence"/>
</dbReference>
<sequence length="168" mass="19549">MSEKPEMQLFLESYDKYAEPIFRHCFFRVFSKSRAEELMQETFMKAWDYVSQKDGKVENMRAFLYKVANNLIIDESRKKKELSLEDIIEESPSLEPSSDTKIGVENKIMARQVMEKLSELSPEDRAVVTLRYVDDLDPKEIADVTGSNANKVSVRLNRALKKLGEKMR</sequence>
<dbReference type="InterPro" id="IPR013249">
    <property type="entry name" value="RNA_pol_sigma70_r4_t2"/>
</dbReference>
<keyword evidence="2" id="KW-0805">Transcription regulation</keyword>
<dbReference type="EMBL" id="PFAZ01000002">
    <property type="protein sequence ID" value="PIR89264.1"/>
    <property type="molecule type" value="Genomic_DNA"/>
</dbReference>
<dbReference type="GO" id="GO:0006352">
    <property type="term" value="P:DNA-templated transcription initiation"/>
    <property type="evidence" value="ECO:0007669"/>
    <property type="project" value="InterPro"/>
</dbReference>
<evidence type="ECO:0008006" key="10">
    <source>
        <dbReference type="Google" id="ProtNLM"/>
    </source>
</evidence>
<protein>
    <recommendedName>
        <fullName evidence="10">RNA polymerase sigma factor</fullName>
    </recommendedName>
</protein>
<keyword evidence="5" id="KW-0804">Transcription</keyword>
<keyword evidence="3" id="KW-0731">Sigma factor</keyword>
<dbReference type="GO" id="GO:0003677">
    <property type="term" value="F:DNA binding"/>
    <property type="evidence" value="ECO:0007669"/>
    <property type="project" value="UniProtKB-KW"/>
</dbReference>
<dbReference type="CDD" id="cd06171">
    <property type="entry name" value="Sigma70_r4"/>
    <property type="match status" value="1"/>
</dbReference>
<dbReference type="NCBIfam" id="TIGR02937">
    <property type="entry name" value="sigma70-ECF"/>
    <property type="match status" value="1"/>
</dbReference>
<evidence type="ECO:0000256" key="4">
    <source>
        <dbReference type="ARBA" id="ARBA00023125"/>
    </source>
</evidence>
<dbReference type="InterPro" id="IPR013325">
    <property type="entry name" value="RNA_pol_sigma_r2"/>
</dbReference>
<dbReference type="InterPro" id="IPR013324">
    <property type="entry name" value="RNA_pol_sigma_r3/r4-like"/>
</dbReference>
<dbReference type="InterPro" id="IPR036388">
    <property type="entry name" value="WH-like_DNA-bd_sf"/>
</dbReference>
<dbReference type="Gene3D" id="1.10.10.10">
    <property type="entry name" value="Winged helix-like DNA-binding domain superfamily/Winged helix DNA-binding domain"/>
    <property type="match status" value="1"/>
</dbReference>
<comment type="caution">
    <text evidence="8">The sequence shown here is derived from an EMBL/GenBank/DDBJ whole genome shotgun (WGS) entry which is preliminary data.</text>
</comment>
<evidence type="ECO:0000313" key="9">
    <source>
        <dbReference type="Proteomes" id="UP000231157"/>
    </source>
</evidence>
<accession>A0A2H0US69</accession>
<gene>
    <name evidence="8" type="ORF">COU07_02270</name>
</gene>
<dbReference type="PANTHER" id="PTHR43133:SF52">
    <property type="entry name" value="ECF RNA POLYMERASE SIGMA FACTOR SIGL"/>
    <property type="match status" value="1"/>
</dbReference>
<evidence type="ECO:0000259" key="7">
    <source>
        <dbReference type="Pfam" id="PF08281"/>
    </source>
</evidence>
<feature type="domain" description="RNA polymerase sigma factor 70 region 4 type 2" evidence="7">
    <location>
        <begin position="111"/>
        <end position="163"/>
    </location>
</feature>
<dbReference type="Pfam" id="PF04542">
    <property type="entry name" value="Sigma70_r2"/>
    <property type="match status" value="1"/>
</dbReference>
<evidence type="ECO:0000259" key="6">
    <source>
        <dbReference type="Pfam" id="PF04542"/>
    </source>
</evidence>
<organism evidence="8 9">
    <name type="scientific">Candidatus Harrisonbacteria bacterium CG10_big_fil_rev_8_21_14_0_10_40_38</name>
    <dbReference type="NCBI Taxonomy" id="1974583"/>
    <lineage>
        <taxon>Bacteria</taxon>
        <taxon>Candidatus Harrisoniibacteriota</taxon>
    </lineage>
</organism>
<dbReference type="InterPro" id="IPR007627">
    <property type="entry name" value="RNA_pol_sigma70_r2"/>
</dbReference>
<dbReference type="Pfam" id="PF08281">
    <property type="entry name" value="Sigma70_r4_2"/>
    <property type="match status" value="1"/>
</dbReference>
<dbReference type="PANTHER" id="PTHR43133">
    <property type="entry name" value="RNA POLYMERASE ECF-TYPE SIGMA FACTO"/>
    <property type="match status" value="1"/>
</dbReference>
<name>A0A2H0US69_9BACT</name>
<comment type="similarity">
    <text evidence="1">Belongs to the sigma-70 factor family. ECF subfamily.</text>
</comment>
<evidence type="ECO:0000256" key="1">
    <source>
        <dbReference type="ARBA" id="ARBA00010641"/>
    </source>
</evidence>
<keyword evidence="4" id="KW-0238">DNA-binding</keyword>
<dbReference type="GO" id="GO:0016987">
    <property type="term" value="F:sigma factor activity"/>
    <property type="evidence" value="ECO:0007669"/>
    <property type="project" value="UniProtKB-KW"/>
</dbReference>
<evidence type="ECO:0000256" key="5">
    <source>
        <dbReference type="ARBA" id="ARBA00023163"/>
    </source>
</evidence>
<feature type="domain" description="RNA polymerase sigma-70 region 2" evidence="6">
    <location>
        <begin position="14"/>
        <end position="80"/>
    </location>
</feature>
<dbReference type="InterPro" id="IPR039425">
    <property type="entry name" value="RNA_pol_sigma-70-like"/>
</dbReference>
<dbReference type="InterPro" id="IPR014284">
    <property type="entry name" value="RNA_pol_sigma-70_dom"/>
</dbReference>
<evidence type="ECO:0000313" key="8">
    <source>
        <dbReference type="EMBL" id="PIR89264.1"/>
    </source>
</evidence>
<proteinExistence type="inferred from homology"/>
<evidence type="ECO:0000256" key="2">
    <source>
        <dbReference type="ARBA" id="ARBA00023015"/>
    </source>
</evidence>
<reference evidence="9" key="1">
    <citation type="submission" date="2017-09" db="EMBL/GenBank/DDBJ databases">
        <title>Depth-based differentiation of microbial function through sediment-hosted aquifers and enrichment of novel symbionts in the deep terrestrial subsurface.</title>
        <authorList>
            <person name="Probst A.J."/>
            <person name="Ladd B."/>
            <person name="Jarett J.K."/>
            <person name="Geller-Mcgrath D.E."/>
            <person name="Sieber C.M.K."/>
            <person name="Emerson J.B."/>
            <person name="Anantharaman K."/>
            <person name="Thomas B.C."/>
            <person name="Malmstrom R."/>
            <person name="Stieglmeier M."/>
            <person name="Klingl A."/>
            <person name="Woyke T."/>
            <person name="Ryan C.M."/>
            <person name="Banfield J.F."/>
        </authorList>
    </citation>
    <scope>NUCLEOTIDE SEQUENCE [LARGE SCALE GENOMIC DNA]</scope>
</reference>
<dbReference type="SUPFAM" id="SSF88659">
    <property type="entry name" value="Sigma3 and sigma4 domains of RNA polymerase sigma factors"/>
    <property type="match status" value="1"/>
</dbReference>
<dbReference type="Gene3D" id="1.10.1740.10">
    <property type="match status" value="1"/>
</dbReference>
<dbReference type="SUPFAM" id="SSF88946">
    <property type="entry name" value="Sigma2 domain of RNA polymerase sigma factors"/>
    <property type="match status" value="1"/>
</dbReference>
<evidence type="ECO:0000256" key="3">
    <source>
        <dbReference type="ARBA" id="ARBA00023082"/>
    </source>
</evidence>
<dbReference type="AlphaFoldDB" id="A0A2H0US69"/>